<gene>
    <name evidence="2" type="ORF">KHX13_07795</name>
</gene>
<evidence type="ECO:0000259" key="1">
    <source>
        <dbReference type="PROSITE" id="PS50995"/>
    </source>
</evidence>
<dbReference type="Gene3D" id="1.10.10.10">
    <property type="entry name" value="Winged helix-like DNA-binding domain superfamily/Winged helix DNA-binding domain"/>
    <property type="match status" value="1"/>
</dbReference>
<dbReference type="EMBL" id="JAGZCZ010000009">
    <property type="protein sequence ID" value="MBS5520210.1"/>
    <property type="molecule type" value="Genomic_DNA"/>
</dbReference>
<dbReference type="Proteomes" id="UP000754226">
    <property type="component" value="Unassembled WGS sequence"/>
</dbReference>
<dbReference type="InterPro" id="IPR036390">
    <property type="entry name" value="WH_DNA-bd_sf"/>
</dbReference>
<sequence>MEICHCWRLKRAAHHLNEFYDKALAPSGVTISQYGMLREINQHEGCSVMDLAGYLDLERSTLTRSLKPLMQKGLVADCRECHMRNCRLVLTDEGRKAYEEAHLLWEKAQATYEAALGTEGVRTLETLLAAIQQAP</sequence>
<dbReference type="SUPFAM" id="SSF46785">
    <property type="entry name" value="Winged helix' DNA-binding domain"/>
    <property type="match status" value="1"/>
</dbReference>
<protein>
    <submittedName>
        <fullName evidence="2">MarR family transcriptional regulator</fullName>
    </submittedName>
</protein>
<dbReference type="GO" id="GO:0003700">
    <property type="term" value="F:DNA-binding transcription factor activity"/>
    <property type="evidence" value="ECO:0007669"/>
    <property type="project" value="InterPro"/>
</dbReference>
<comment type="caution">
    <text evidence="2">The sequence shown here is derived from an EMBL/GenBank/DDBJ whole genome shotgun (WGS) entry which is preliminary data.</text>
</comment>
<organism evidence="2 3">
    <name type="scientific">Acidaminococcus intestini</name>
    <dbReference type="NCBI Taxonomy" id="187327"/>
    <lineage>
        <taxon>Bacteria</taxon>
        <taxon>Bacillati</taxon>
        <taxon>Bacillota</taxon>
        <taxon>Negativicutes</taxon>
        <taxon>Acidaminococcales</taxon>
        <taxon>Acidaminococcaceae</taxon>
        <taxon>Acidaminococcus</taxon>
    </lineage>
</organism>
<dbReference type="InterPro" id="IPR036388">
    <property type="entry name" value="WH-like_DNA-bd_sf"/>
</dbReference>
<dbReference type="GO" id="GO:0006950">
    <property type="term" value="P:response to stress"/>
    <property type="evidence" value="ECO:0007669"/>
    <property type="project" value="TreeGrafter"/>
</dbReference>
<dbReference type="SMART" id="SM00347">
    <property type="entry name" value="HTH_MARR"/>
    <property type="match status" value="1"/>
</dbReference>
<dbReference type="PROSITE" id="PS50995">
    <property type="entry name" value="HTH_MARR_2"/>
    <property type="match status" value="1"/>
</dbReference>
<dbReference type="PANTHER" id="PTHR33164">
    <property type="entry name" value="TRANSCRIPTIONAL REGULATOR, MARR FAMILY"/>
    <property type="match status" value="1"/>
</dbReference>
<dbReference type="PANTHER" id="PTHR33164:SF105">
    <property type="entry name" value="TRANSCRIPTIONAL REPRESSOR PROTEIN-RELATED"/>
    <property type="match status" value="1"/>
</dbReference>
<dbReference type="InterPro" id="IPR039422">
    <property type="entry name" value="MarR/SlyA-like"/>
</dbReference>
<name>A0A943EFM7_9FIRM</name>
<dbReference type="InterPro" id="IPR000835">
    <property type="entry name" value="HTH_MarR-typ"/>
</dbReference>
<evidence type="ECO:0000313" key="2">
    <source>
        <dbReference type="EMBL" id="MBS5520210.1"/>
    </source>
</evidence>
<evidence type="ECO:0000313" key="3">
    <source>
        <dbReference type="Proteomes" id="UP000754226"/>
    </source>
</evidence>
<feature type="domain" description="HTH marR-type" evidence="1">
    <location>
        <begin position="1"/>
        <end position="133"/>
    </location>
</feature>
<dbReference type="AlphaFoldDB" id="A0A943EFM7"/>
<reference evidence="2" key="1">
    <citation type="submission" date="2021-02" db="EMBL/GenBank/DDBJ databases">
        <title>Infant gut strain persistence is associated with maternal origin, phylogeny, and functional potential including surface adhesion and iron acquisition.</title>
        <authorList>
            <person name="Lou Y.C."/>
        </authorList>
    </citation>
    <scope>NUCLEOTIDE SEQUENCE</scope>
    <source>
        <strain evidence="2">L3_106_000M1_dasL3_106_000M1_concoct_15</strain>
    </source>
</reference>
<accession>A0A943EFM7</accession>
<proteinExistence type="predicted"/>
<dbReference type="Pfam" id="PF12802">
    <property type="entry name" value="MarR_2"/>
    <property type="match status" value="1"/>
</dbReference>